<dbReference type="AlphaFoldDB" id="A0A5E4SEZ8"/>
<proteinExistence type="inferred from homology"/>
<dbReference type="Pfam" id="PF01925">
    <property type="entry name" value="TauE"/>
    <property type="match status" value="1"/>
</dbReference>
<dbReference type="PANTHER" id="PTHR30269">
    <property type="entry name" value="TRANSMEMBRANE PROTEIN YFCA"/>
    <property type="match status" value="1"/>
</dbReference>
<keyword evidence="7 8" id="KW-0472">Membrane</keyword>
<accession>A0A5E4SEZ8</accession>
<feature type="transmembrane region" description="Helical" evidence="8">
    <location>
        <begin position="77"/>
        <end position="96"/>
    </location>
</feature>
<feature type="transmembrane region" description="Helical" evidence="8">
    <location>
        <begin position="133"/>
        <end position="153"/>
    </location>
</feature>
<name>A0A5E4SEZ8_9BURK</name>
<evidence type="ECO:0000256" key="7">
    <source>
        <dbReference type="ARBA" id="ARBA00023136"/>
    </source>
</evidence>
<evidence type="ECO:0000256" key="3">
    <source>
        <dbReference type="ARBA" id="ARBA00022448"/>
    </source>
</evidence>
<feature type="transmembrane region" description="Helical" evidence="8">
    <location>
        <begin position="12"/>
        <end position="42"/>
    </location>
</feature>
<comment type="subcellular location">
    <subcellularLocation>
        <location evidence="1 8">Cell membrane</location>
        <topology evidence="1 8">Multi-pass membrane protein</topology>
    </subcellularLocation>
</comment>
<evidence type="ECO:0000256" key="6">
    <source>
        <dbReference type="ARBA" id="ARBA00022989"/>
    </source>
</evidence>
<comment type="similarity">
    <text evidence="2 8">Belongs to the 4-toluene sulfonate uptake permease (TSUP) (TC 2.A.102) family.</text>
</comment>
<dbReference type="PANTHER" id="PTHR30269:SF37">
    <property type="entry name" value="MEMBRANE TRANSPORTER PROTEIN"/>
    <property type="match status" value="1"/>
</dbReference>
<keyword evidence="3" id="KW-0813">Transport</keyword>
<organism evidence="9 10">
    <name type="scientific">Pandoraea pneumonica</name>
    <dbReference type="NCBI Taxonomy" id="2508299"/>
    <lineage>
        <taxon>Bacteria</taxon>
        <taxon>Pseudomonadati</taxon>
        <taxon>Pseudomonadota</taxon>
        <taxon>Betaproteobacteria</taxon>
        <taxon>Burkholderiales</taxon>
        <taxon>Burkholderiaceae</taxon>
        <taxon>Pandoraea</taxon>
    </lineage>
</organism>
<keyword evidence="10" id="KW-1185">Reference proteome</keyword>
<keyword evidence="4 8" id="KW-1003">Cell membrane</keyword>
<feature type="transmembrane region" description="Helical" evidence="8">
    <location>
        <begin position="48"/>
        <end position="68"/>
    </location>
</feature>
<dbReference type="GO" id="GO:0005886">
    <property type="term" value="C:plasma membrane"/>
    <property type="evidence" value="ECO:0007669"/>
    <property type="project" value="UniProtKB-SubCell"/>
</dbReference>
<evidence type="ECO:0000256" key="8">
    <source>
        <dbReference type="RuleBase" id="RU363041"/>
    </source>
</evidence>
<evidence type="ECO:0000256" key="2">
    <source>
        <dbReference type="ARBA" id="ARBA00009142"/>
    </source>
</evidence>
<evidence type="ECO:0000313" key="10">
    <source>
        <dbReference type="Proteomes" id="UP000366945"/>
    </source>
</evidence>
<dbReference type="InterPro" id="IPR052017">
    <property type="entry name" value="TSUP"/>
</dbReference>
<evidence type="ECO:0000256" key="5">
    <source>
        <dbReference type="ARBA" id="ARBA00022692"/>
    </source>
</evidence>
<feature type="transmembrane region" description="Helical" evidence="8">
    <location>
        <begin position="234"/>
        <end position="253"/>
    </location>
</feature>
<sequence length="257" mass="27040">MQMGATMDSVYLVVVLGTVVAGFIQGLSGFAFGLAAMSFWAWVLDPRLAATLAVFGALSGQILAAVTVRRGVDLKRLLPFVLGGLLGIPLGVALLPRLDMDWFKAILGTLLVVWCPTMLLARNLPKISSGGRAADALVGMAGGVLGGVGGFAGTLPTLWCTLRGVDKDVQRAVIQNFNLSMLLVTMGTYLATGIVTREMLPFFGIVAIAMPIPTLLGAKLYIGISEARFRQVVLGLLTASGVTLLVSALPRLLERVQ</sequence>
<keyword evidence="5 8" id="KW-0812">Transmembrane</keyword>
<evidence type="ECO:0000256" key="4">
    <source>
        <dbReference type="ARBA" id="ARBA00022475"/>
    </source>
</evidence>
<dbReference type="EMBL" id="CABPSK010000001">
    <property type="protein sequence ID" value="VVD72738.1"/>
    <property type="molecule type" value="Genomic_DNA"/>
</dbReference>
<keyword evidence="6 8" id="KW-1133">Transmembrane helix</keyword>
<protein>
    <recommendedName>
        <fullName evidence="8">Probable membrane transporter protein</fullName>
    </recommendedName>
</protein>
<feature type="transmembrane region" description="Helical" evidence="8">
    <location>
        <begin position="102"/>
        <end position="121"/>
    </location>
</feature>
<gene>
    <name evidence="9" type="ORF">PPN31114_00693</name>
</gene>
<feature type="transmembrane region" description="Helical" evidence="8">
    <location>
        <begin position="173"/>
        <end position="195"/>
    </location>
</feature>
<dbReference type="Proteomes" id="UP000366945">
    <property type="component" value="Unassembled WGS sequence"/>
</dbReference>
<feature type="transmembrane region" description="Helical" evidence="8">
    <location>
        <begin position="202"/>
        <end position="222"/>
    </location>
</feature>
<dbReference type="InterPro" id="IPR002781">
    <property type="entry name" value="TM_pro_TauE-like"/>
</dbReference>
<evidence type="ECO:0000256" key="1">
    <source>
        <dbReference type="ARBA" id="ARBA00004651"/>
    </source>
</evidence>
<evidence type="ECO:0000313" key="9">
    <source>
        <dbReference type="EMBL" id="VVD72738.1"/>
    </source>
</evidence>
<reference evidence="9 10" key="1">
    <citation type="submission" date="2019-08" db="EMBL/GenBank/DDBJ databases">
        <authorList>
            <person name="Peeters C."/>
        </authorList>
    </citation>
    <scope>NUCLEOTIDE SEQUENCE [LARGE SCALE GENOMIC DNA]</scope>
    <source>
        <strain evidence="9 10">LMG 31114</strain>
    </source>
</reference>